<feature type="region of interest" description="Disordered" evidence="1">
    <location>
        <begin position="27"/>
        <end position="54"/>
    </location>
</feature>
<feature type="compositionally biased region" description="Polar residues" evidence="1">
    <location>
        <begin position="118"/>
        <end position="138"/>
    </location>
</feature>
<evidence type="ECO:0000313" key="3">
    <source>
        <dbReference type="Proteomes" id="UP000324222"/>
    </source>
</evidence>
<feature type="region of interest" description="Disordered" evidence="1">
    <location>
        <begin position="86"/>
        <end position="156"/>
    </location>
</feature>
<keyword evidence="3" id="KW-1185">Reference proteome</keyword>
<gene>
    <name evidence="2" type="ORF">E2C01_032728</name>
</gene>
<dbReference type="AlphaFoldDB" id="A0A5B7EWP0"/>
<protein>
    <submittedName>
        <fullName evidence="2">Uncharacterized protein</fullName>
    </submittedName>
</protein>
<dbReference type="OrthoDB" id="6379580at2759"/>
<comment type="caution">
    <text evidence="2">The sequence shown here is derived from an EMBL/GenBank/DDBJ whole genome shotgun (WGS) entry which is preliminary data.</text>
</comment>
<reference evidence="2 3" key="1">
    <citation type="submission" date="2019-05" db="EMBL/GenBank/DDBJ databases">
        <title>Another draft genome of Portunus trituberculatus and its Hox gene families provides insights of decapod evolution.</title>
        <authorList>
            <person name="Jeong J.-H."/>
            <person name="Song I."/>
            <person name="Kim S."/>
            <person name="Choi T."/>
            <person name="Kim D."/>
            <person name="Ryu S."/>
            <person name="Kim W."/>
        </authorList>
    </citation>
    <scope>NUCLEOTIDE SEQUENCE [LARGE SCALE GENOMIC DNA]</scope>
    <source>
        <tissue evidence="2">Muscle</tissue>
    </source>
</reference>
<feature type="compositionally biased region" description="Polar residues" evidence="1">
    <location>
        <begin position="29"/>
        <end position="44"/>
    </location>
</feature>
<evidence type="ECO:0000256" key="1">
    <source>
        <dbReference type="SAM" id="MobiDB-lite"/>
    </source>
</evidence>
<dbReference type="Proteomes" id="UP000324222">
    <property type="component" value="Unassembled WGS sequence"/>
</dbReference>
<name>A0A5B7EWP0_PORTR</name>
<sequence length="156" mass="16842">MGPRSWTGGISLKATIVVRSTERVKKSGETISSLQAKRTTQTRDSAMDKMENGNWKCGLTTRSSTAAHEIEKALGCHREILAAKRRKTTQPSIVSYFRPSTPSTKSSVSPASSLSRDIAQSISSRSHTPSPVTSTSFPCDQDSPDIMGISYSSDSD</sequence>
<evidence type="ECO:0000313" key="2">
    <source>
        <dbReference type="EMBL" id="MPC39201.1"/>
    </source>
</evidence>
<proteinExistence type="predicted"/>
<organism evidence="2 3">
    <name type="scientific">Portunus trituberculatus</name>
    <name type="common">Swimming crab</name>
    <name type="synonym">Neptunus trituberculatus</name>
    <dbReference type="NCBI Taxonomy" id="210409"/>
    <lineage>
        <taxon>Eukaryota</taxon>
        <taxon>Metazoa</taxon>
        <taxon>Ecdysozoa</taxon>
        <taxon>Arthropoda</taxon>
        <taxon>Crustacea</taxon>
        <taxon>Multicrustacea</taxon>
        <taxon>Malacostraca</taxon>
        <taxon>Eumalacostraca</taxon>
        <taxon>Eucarida</taxon>
        <taxon>Decapoda</taxon>
        <taxon>Pleocyemata</taxon>
        <taxon>Brachyura</taxon>
        <taxon>Eubrachyura</taxon>
        <taxon>Portunoidea</taxon>
        <taxon>Portunidae</taxon>
        <taxon>Portuninae</taxon>
        <taxon>Portunus</taxon>
    </lineage>
</organism>
<dbReference type="EMBL" id="VSRR010004290">
    <property type="protein sequence ID" value="MPC39201.1"/>
    <property type="molecule type" value="Genomic_DNA"/>
</dbReference>
<accession>A0A5B7EWP0</accession>
<feature type="compositionally biased region" description="Low complexity" evidence="1">
    <location>
        <begin position="99"/>
        <end position="115"/>
    </location>
</feature>